<dbReference type="Proteomes" id="UP000248012">
    <property type="component" value="Unassembled WGS sequence"/>
</dbReference>
<gene>
    <name evidence="2" type="ORF">DI396_01820</name>
</gene>
<protein>
    <submittedName>
        <fullName evidence="2">Uncharacterized protein</fullName>
    </submittedName>
</protein>
<sequence length="87" mass="9166">MCGAFALTVLGAGAALADAKIYPETRFGNFCPAGHQPVRIDGVICCGQPNQSVSYQSMMRLPAGKVHRAKSAKRALCPVGEKGCRTQ</sequence>
<feature type="signal peptide" evidence="1">
    <location>
        <begin position="1"/>
        <end position="17"/>
    </location>
</feature>
<dbReference type="OrthoDB" id="7875085at2"/>
<evidence type="ECO:0000313" key="3">
    <source>
        <dbReference type="Proteomes" id="UP000248012"/>
    </source>
</evidence>
<feature type="chain" id="PRO_5015870420" evidence="1">
    <location>
        <begin position="18"/>
        <end position="87"/>
    </location>
</feature>
<evidence type="ECO:0000256" key="1">
    <source>
        <dbReference type="SAM" id="SignalP"/>
    </source>
</evidence>
<name>A0A2V4N5L2_9RHOB</name>
<keyword evidence="1" id="KW-0732">Signal</keyword>
<dbReference type="AlphaFoldDB" id="A0A2V4N5L2"/>
<proteinExistence type="predicted"/>
<comment type="caution">
    <text evidence="2">The sequence shown here is derived from an EMBL/GenBank/DDBJ whole genome shotgun (WGS) entry which is preliminary data.</text>
</comment>
<organism evidence="2 3">
    <name type="scientific">Litorivita pollutaquae</name>
    <dbReference type="NCBI Taxonomy" id="2200892"/>
    <lineage>
        <taxon>Bacteria</taxon>
        <taxon>Pseudomonadati</taxon>
        <taxon>Pseudomonadota</taxon>
        <taxon>Alphaproteobacteria</taxon>
        <taxon>Rhodobacterales</taxon>
        <taxon>Paracoccaceae</taxon>
        <taxon>Litorivita</taxon>
    </lineage>
</organism>
<reference evidence="2 3" key="1">
    <citation type="submission" date="2018-05" db="EMBL/GenBank/DDBJ databases">
        <title>Oceanovita maritima gen. nov., sp. nov., a marine bacterium in the family Rhodobacteraceae isolated from surface seawater of Lundu port Xiamen, China.</title>
        <authorList>
            <person name="Hetharua B.H."/>
            <person name="Min D."/>
            <person name="Liao H."/>
            <person name="Tian Y."/>
        </authorList>
    </citation>
    <scope>NUCLEOTIDE SEQUENCE [LARGE SCALE GENOMIC DNA]</scope>
    <source>
        <strain evidence="2 3">FSX-11</strain>
    </source>
</reference>
<keyword evidence="3" id="KW-1185">Reference proteome</keyword>
<accession>A0A2V4N5L2</accession>
<dbReference type="EMBL" id="QFVT01000002">
    <property type="protein sequence ID" value="PYC49232.1"/>
    <property type="molecule type" value="Genomic_DNA"/>
</dbReference>
<evidence type="ECO:0000313" key="2">
    <source>
        <dbReference type="EMBL" id="PYC49232.1"/>
    </source>
</evidence>